<dbReference type="PANTHER" id="PTHR15351">
    <property type="entry name" value="ERLIN (ER LIPID RAFT ASSOCIATED PROTEIN) HOMOLOG"/>
    <property type="match status" value="1"/>
</dbReference>
<dbReference type="Pfam" id="PF01145">
    <property type="entry name" value="Band_7"/>
    <property type="match status" value="1"/>
</dbReference>
<proteinExistence type="inferred from homology"/>
<evidence type="ECO:0000256" key="6">
    <source>
        <dbReference type="ARBA" id="ARBA00022989"/>
    </source>
</evidence>
<dbReference type="GO" id="GO:0015485">
    <property type="term" value="F:cholesterol binding"/>
    <property type="evidence" value="ECO:0007669"/>
    <property type="project" value="TreeGrafter"/>
</dbReference>
<dbReference type="PANTHER" id="PTHR15351:SF3">
    <property type="entry name" value="ERLIN"/>
    <property type="match status" value="1"/>
</dbReference>
<accession>A0A131ZW81</accession>
<dbReference type="CDD" id="cd03406">
    <property type="entry name" value="SPFH_like_u3"/>
    <property type="match status" value="1"/>
</dbReference>
<reference evidence="10 11" key="1">
    <citation type="journal article" date="2015" name="Parasit. Vectors">
        <title>Draft genome of the scabies mite.</title>
        <authorList>
            <person name="Rider S.D.Jr."/>
            <person name="Morgan M.S."/>
            <person name="Arlian L.G."/>
        </authorList>
    </citation>
    <scope>NUCLEOTIDE SEQUENCE [LARGE SCALE GENOMIC DNA]</scope>
    <source>
        <strain evidence="10">Arlian Lab</strain>
    </source>
</reference>
<dbReference type="GO" id="GO:0031625">
    <property type="term" value="F:ubiquitin protein ligase binding"/>
    <property type="evidence" value="ECO:0007669"/>
    <property type="project" value="InterPro"/>
</dbReference>
<evidence type="ECO:0000256" key="5">
    <source>
        <dbReference type="ARBA" id="ARBA00022968"/>
    </source>
</evidence>
<evidence type="ECO:0000259" key="9">
    <source>
        <dbReference type="SMART" id="SM00244"/>
    </source>
</evidence>
<name>A0A131ZW81_SARSC</name>
<dbReference type="OrthoDB" id="77368at2759"/>
<dbReference type="InterPro" id="IPR036013">
    <property type="entry name" value="Band_7/SPFH_dom_sf"/>
</dbReference>
<evidence type="ECO:0000256" key="4">
    <source>
        <dbReference type="ARBA" id="ARBA00022824"/>
    </source>
</evidence>
<evidence type="ECO:0000313" key="10">
    <source>
        <dbReference type="EMBL" id="KPM02964.1"/>
    </source>
</evidence>
<dbReference type="Proteomes" id="UP000616769">
    <property type="component" value="Unassembled WGS sequence"/>
</dbReference>
<evidence type="ECO:0000256" key="8">
    <source>
        <dbReference type="ARBA" id="ARBA00023180"/>
    </source>
</evidence>
<evidence type="ECO:0000256" key="2">
    <source>
        <dbReference type="ARBA" id="ARBA00008164"/>
    </source>
</evidence>
<dbReference type="SMART" id="SM00244">
    <property type="entry name" value="PHB"/>
    <property type="match status" value="1"/>
</dbReference>
<dbReference type="GO" id="GO:0032991">
    <property type="term" value="C:protein-containing complex"/>
    <property type="evidence" value="ECO:0007669"/>
    <property type="project" value="UniProtKB-ARBA"/>
</dbReference>
<comment type="caution">
    <text evidence="10">The sequence shown here is derived from an EMBL/GenBank/DDBJ whole genome shotgun (WGS) entry which is preliminary data.</text>
</comment>
<dbReference type="GO" id="GO:0032933">
    <property type="term" value="P:SREBP signaling pathway"/>
    <property type="evidence" value="ECO:0007669"/>
    <property type="project" value="TreeGrafter"/>
</dbReference>
<dbReference type="InterPro" id="IPR001107">
    <property type="entry name" value="Band_7"/>
</dbReference>
<sequence length="352" mass="39957">MANLLTFSAMVFGVISLAVYNSIHNIEEGHTGVYYRGGALLKEISSPGFHLMIPFITSFRSIQVTLQTDEVKNVPCGTSGGVMIYFDRIEVVNILHPSAVHDIVRNYTADYDKALIFNKIHHELNQFCSSHSLQEVYIDLFDQIDENLRTALQKDLNEFAPGLTVQAVRVTKPKIPEAIRKNYEIMEAEKTKLMISIHRQKVIEKDAETERKKAIIEAEKNSQVSQIINEQKVNEKESLKKISTIEDEMFFNREKMHADAEFYSKAKLAEANSLLLTKQYLELKRYESVAQNSKIYFGDSIPSMFLTDSSKTSPIDLKQSSSSTIKEMSDSLKTLQDEMSKIKHKLIDGSAS</sequence>
<comment type="similarity">
    <text evidence="2">Belongs to the band 7/mec-2 family.</text>
</comment>
<protein>
    <submittedName>
        <fullName evidence="10">Erlin-2-B-like protein</fullName>
    </submittedName>
</protein>
<evidence type="ECO:0000313" key="11">
    <source>
        <dbReference type="Proteomes" id="UP000616769"/>
    </source>
</evidence>
<dbReference type="OMA" id="YNMVRNF"/>
<dbReference type="EMBL" id="JXLN01003399">
    <property type="protein sequence ID" value="KPM02964.1"/>
    <property type="molecule type" value="Genomic_DNA"/>
</dbReference>
<evidence type="ECO:0000256" key="7">
    <source>
        <dbReference type="ARBA" id="ARBA00023136"/>
    </source>
</evidence>
<dbReference type="GO" id="GO:0005789">
    <property type="term" value="C:endoplasmic reticulum membrane"/>
    <property type="evidence" value="ECO:0007669"/>
    <property type="project" value="UniProtKB-SubCell"/>
</dbReference>
<dbReference type="InterPro" id="IPR033294">
    <property type="entry name" value="Erlin1/2"/>
</dbReference>
<keyword evidence="5" id="KW-0735">Signal-anchor</keyword>
<keyword evidence="6" id="KW-1133">Transmembrane helix</keyword>
<dbReference type="AlphaFoldDB" id="A0A131ZW81"/>
<evidence type="ECO:0000256" key="3">
    <source>
        <dbReference type="ARBA" id="ARBA00022692"/>
    </source>
</evidence>
<keyword evidence="3" id="KW-0812">Transmembrane</keyword>
<evidence type="ECO:0000256" key="1">
    <source>
        <dbReference type="ARBA" id="ARBA00004648"/>
    </source>
</evidence>
<dbReference type="SUPFAM" id="SSF117892">
    <property type="entry name" value="Band 7/SPFH domain"/>
    <property type="match status" value="1"/>
</dbReference>
<keyword evidence="8" id="KW-0325">Glycoprotein</keyword>
<keyword evidence="7" id="KW-0472">Membrane</keyword>
<dbReference type="FunFam" id="3.30.479.30:FF:000009">
    <property type="entry name" value="Erlin-2 isoform 1"/>
    <property type="match status" value="1"/>
</dbReference>
<keyword evidence="4" id="KW-0256">Endoplasmic reticulum</keyword>
<dbReference type="Gene3D" id="3.30.479.30">
    <property type="entry name" value="Band 7 domain"/>
    <property type="match status" value="1"/>
</dbReference>
<comment type="subcellular location">
    <subcellularLocation>
        <location evidence="1">Endoplasmic reticulum membrane</location>
        <topology evidence="1">Single-pass type II membrane protein</topology>
    </subcellularLocation>
</comment>
<feature type="domain" description="Band 7" evidence="9">
    <location>
        <begin position="21"/>
        <end position="187"/>
    </location>
</feature>
<organism evidence="10 11">
    <name type="scientific">Sarcoptes scabiei</name>
    <name type="common">Itch mite</name>
    <name type="synonym">Acarus scabiei</name>
    <dbReference type="NCBI Taxonomy" id="52283"/>
    <lineage>
        <taxon>Eukaryota</taxon>
        <taxon>Metazoa</taxon>
        <taxon>Ecdysozoa</taxon>
        <taxon>Arthropoda</taxon>
        <taxon>Chelicerata</taxon>
        <taxon>Arachnida</taxon>
        <taxon>Acari</taxon>
        <taxon>Acariformes</taxon>
        <taxon>Sarcoptiformes</taxon>
        <taxon>Astigmata</taxon>
        <taxon>Psoroptidia</taxon>
        <taxon>Sarcoptoidea</taxon>
        <taxon>Sarcoptidae</taxon>
        <taxon>Sarcoptinae</taxon>
        <taxon>Sarcoptes</taxon>
    </lineage>
</organism>
<dbReference type="VEuPathDB" id="VectorBase:SSCA010491"/>
<gene>
    <name evidence="10" type="ORF">QR98_0013910</name>
</gene>